<name>A0AAD7FYT5_9AGAR</name>
<dbReference type="PROSITE" id="PS51767">
    <property type="entry name" value="PEPTIDASE_A1"/>
    <property type="match status" value="1"/>
</dbReference>
<evidence type="ECO:0000256" key="5">
    <source>
        <dbReference type="PIRSR" id="PIRSR601461-1"/>
    </source>
</evidence>
<dbReference type="AlphaFoldDB" id="A0AAD7FYT5"/>
<accession>A0AAD7FYT5</accession>
<feature type="domain" description="Peptidase A1" evidence="9">
    <location>
        <begin position="145"/>
        <end position="466"/>
    </location>
</feature>
<organism evidence="10 11">
    <name type="scientific">Roridomyces roridus</name>
    <dbReference type="NCBI Taxonomy" id="1738132"/>
    <lineage>
        <taxon>Eukaryota</taxon>
        <taxon>Fungi</taxon>
        <taxon>Dikarya</taxon>
        <taxon>Basidiomycota</taxon>
        <taxon>Agaricomycotina</taxon>
        <taxon>Agaricomycetes</taxon>
        <taxon>Agaricomycetidae</taxon>
        <taxon>Agaricales</taxon>
        <taxon>Marasmiineae</taxon>
        <taxon>Mycenaceae</taxon>
        <taxon>Roridomyces</taxon>
    </lineage>
</organism>
<evidence type="ECO:0000256" key="2">
    <source>
        <dbReference type="ARBA" id="ARBA00022670"/>
    </source>
</evidence>
<evidence type="ECO:0000256" key="4">
    <source>
        <dbReference type="ARBA" id="ARBA00022801"/>
    </source>
</evidence>
<dbReference type="CDD" id="cd05471">
    <property type="entry name" value="pepsin_like"/>
    <property type="match status" value="1"/>
</dbReference>
<reference evidence="10" key="1">
    <citation type="submission" date="2023-03" db="EMBL/GenBank/DDBJ databases">
        <title>Massive genome expansion in bonnet fungi (Mycena s.s.) driven by repeated elements and novel gene families across ecological guilds.</title>
        <authorList>
            <consortium name="Lawrence Berkeley National Laboratory"/>
            <person name="Harder C.B."/>
            <person name="Miyauchi S."/>
            <person name="Viragh M."/>
            <person name="Kuo A."/>
            <person name="Thoen E."/>
            <person name="Andreopoulos B."/>
            <person name="Lu D."/>
            <person name="Skrede I."/>
            <person name="Drula E."/>
            <person name="Henrissat B."/>
            <person name="Morin E."/>
            <person name="Kohler A."/>
            <person name="Barry K."/>
            <person name="LaButti K."/>
            <person name="Morin E."/>
            <person name="Salamov A."/>
            <person name="Lipzen A."/>
            <person name="Mereny Z."/>
            <person name="Hegedus B."/>
            <person name="Baldrian P."/>
            <person name="Stursova M."/>
            <person name="Weitz H."/>
            <person name="Taylor A."/>
            <person name="Grigoriev I.V."/>
            <person name="Nagy L.G."/>
            <person name="Martin F."/>
            <person name="Kauserud H."/>
        </authorList>
    </citation>
    <scope>NUCLEOTIDE SEQUENCE</scope>
    <source>
        <strain evidence="10">9284</strain>
    </source>
</reference>
<evidence type="ECO:0000313" key="10">
    <source>
        <dbReference type="EMBL" id="KAJ7650681.1"/>
    </source>
</evidence>
<dbReference type="FunFam" id="2.40.70.10:FF:000115">
    <property type="entry name" value="Lysosomal aspartic protease"/>
    <property type="match status" value="1"/>
</dbReference>
<dbReference type="InterPro" id="IPR021109">
    <property type="entry name" value="Peptidase_aspartic_dom_sf"/>
</dbReference>
<dbReference type="SUPFAM" id="SSF50630">
    <property type="entry name" value="Acid proteases"/>
    <property type="match status" value="1"/>
</dbReference>
<dbReference type="EMBL" id="JARKIF010000001">
    <property type="protein sequence ID" value="KAJ7650681.1"/>
    <property type="molecule type" value="Genomic_DNA"/>
</dbReference>
<keyword evidence="6" id="KW-1015">Disulfide bond</keyword>
<feature type="signal peptide" evidence="8">
    <location>
        <begin position="1"/>
        <end position="24"/>
    </location>
</feature>
<dbReference type="PANTHER" id="PTHR47966:SF75">
    <property type="entry name" value="ENDOPEPTIDASE (CTSD), PUTATIVE (AFU_ORTHOLOGUE AFUA_4G07040)-RELATED"/>
    <property type="match status" value="1"/>
</dbReference>
<dbReference type="PROSITE" id="PS00141">
    <property type="entry name" value="ASP_PROTEASE"/>
    <property type="match status" value="1"/>
</dbReference>
<feature type="active site" evidence="5">
    <location>
        <position position="356"/>
    </location>
</feature>
<comment type="similarity">
    <text evidence="1 7">Belongs to the peptidase A1 family.</text>
</comment>
<dbReference type="InterPro" id="IPR001969">
    <property type="entry name" value="Aspartic_peptidase_AS"/>
</dbReference>
<evidence type="ECO:0000256" key="8">
    <source>
        <dbReference type="SAM" id="SignalP"/>
    </source>
</evidence>
<evidence type="ECO:0000256" key="1">
    <source>
        <dbReference type="ARBA" id="ARBA00007447"/>
    </source>
</evidence>
<protein>
    <submittedName>
        <fullName evidence="10">Acid protease</fullName>
    </submittedName>
</protein>
<feature type="chain" id="PRO_5042110465" evidence="8">
    <location>
        <begin position="25"/>
        <end position="470"/>
    </location>
</feature>
<dbReference type="Proteomes" id="UP001221142">
    <property type="component" value="Unassembled WGS sequence"/>
</dbReference>
<dbReference type="Pfam" id="PF00026">
    <property type="entry name" value="Asp"/>
    <property type="match status" value="1"/>
</dbReference>
<keyword evidence="2 7" id="KW-0645">Protease</keyword>
<evidence type="ECO:0000256" key="7">
    <source>
        <dbReference type="RuleBase" id="RU000454"/>
    </source>
</evidence>
<dbReference type="Gene3D" id="2.40.70.10">
    <property type="entry name" value="Acid Proteases"/>
    <property type="match status" value="2"/>
</dbReference>
<evidence type="ECO:0000313" key="11">
    <source>
        <dbReference type="Proteomes" id="UP001221142"/>
    </source>
</evidence>
<evidence type="ECO:0000259" key="9">
    <source>
        <dbReference type="PROSITE" id="PS51767"/>
    </source>
</evidence>
<proteinExistence type="inferred from homology"/>
<keyword evidence="8" id="KW-0732">Signal</keyword>
<dbReference type="InterPro" id="IPR001461">
    <property type="entry name" value="Aspartic_peptidase_A1"/>
</dbReference>
<keyword evidence="3 7" id="KW-0064">Aspartyl protease</keyword>
<dbReference type="InterPro" id="IPR034164">
    <property type="entry name" value="Pepsin-like_dom"/>
</dbReference>
<feature type="active site" evidence="5">
    <location>
        <position position="163"/>
    </location>
</feature>
<dbReference type="PANTHER" id="PTHR47966">
    <property type="entry name" value="BETA-SITE APP-CLEAVING ENZYME, ISOFORM A-RELATED"/>
    <property type="match status" value="1"/>
</dbReference>
<dbReference type="PRINTS" id="PR00792">
    <property type="entry name" value="PEPSIN"/>
</dbReference>
<gene>
    <name evidence="10" type="ORF">FB45DRAFT_888485</name>
</gene>
<evidence type="ECO:0000256" key="6">
    <source>
        <dbReference type="PIRSR" id="PIRSR601461-2"/>
    </source>
</evidence>
<keyword evidence="11" id="KW-1185">Reference proteome</keyword>
<dbReference type="GO" id="GO:0004190">
    <property type="term" value="F:aspartic-type endopeptidase activity"/>
    <property type="evidence" value="ECO:0007669"/>
    <property type="project" value="UniProtKB-KW"/>
</dbReference>
<dbReference type="GO" id="GO:0006508">
    <property type="term" value="P:proteolysis"/>
    <property type="evidence" value="ECO:0007669"/>
    <property type="project" value="UniProtKB-KW"/>
</dbReference>
<evidence type="ECO:0000256" key="3">
    <source>
        <dbReference type="ARBA" id="ARBA00022750"/>
    </source>
</evidence>
<keyword evidence="4 7" id="KW-0378">Hydrolase</keyword>
<comment type="caution">
    <text evidence="10">The sequence shown here is derived from an EMBL/GenBank/DDBJ whole genome shotgun (WGS) entry which is preliminary data.</text>
</comment>
<dbReference type="InterPro" id="IPR033121">
    <property type="entry name" value="PEPTIDASE_A1"/>
</dbReference>
<sequence length="470" mass="48986">MQLSASFLALLATVVSGLVASTDARPLRRSSGPMVTVSMRRVARNEHIHPEIRHQQQVNRAHRLAARVAGVEGPSDAQLMENIERRAALLEPEVKRYTAPPPVDFDGPVVNVVEDDAASTSSSNPSTNLATHSDTILPDGADTQFIAQIPIGSPLRNFNIILDSGSSDFWVDSTNCTAQSGGGGCGNHNFVGSQNSATFVDSRKAFSVQYGSGAAAGVIVNDTVVLGGVQMKNLAFGAAQSISSSFSNDANTDGLMGLAKQSLSNMGVPTPVQALKATGIINDAITSFRLPRSLDHQNIGEVTFGALDTTKFDSSTLVTVPSLNSGFWLINMDGVSVNGASINLSSGSGKRTAIMDTGTTLMVVSATDVDPIHEQIPGAVKTGTGSWKVPCNTTASVALKFGGRSFAINSKDLPFASGGRTDGLCTSGIGAFAAGGSNPNQWLVGDTFLKSVYFSTNEDKDTVSLAEVSN</sequence>
<feature type="disulfide bond" evidence="6">
    <location>
        <begin position="176"/>
        <end position="185"/>
    </location>
</feature>